<evidence type="ECO:0000256" key="1">
    <source>
        <dbReference type="ARBA" id="ARBA00004651"/>
    </source>
</evidence>
<name>A0A931A8I2_9ACTN</name>
<reference evidence="12" key="1">
    <citation type="submission" date="2020-11" db="EMBL/GenBank/DDBJ databases">
        <title>Whole-genome analyses of Nonomuraea sp. K274.</title>
        <authorList>
            <person name="Veyisoglu A."/>
        </authorList>
    </citation>
    <scope>NUCLEOTIDE SEQUENCE</scope>
    <source>
        <strain evidence="12">K274</strain>
    </source>
</reference>
<feature type="region of interest" description="Disordered" evidence="8">
    <location>
        <begin position="490"/>
        <end position="565"/>
    </location>
</feature>
<dbReference type="GO" id="GO:0009103">
    <property type="term" value="P:lipopolysaccharide biosynthetic process"/>
    <property type="evidence" value="ECO:0007669"/>
    <property type="project" value="UniProtKB-ARBA"/>
</dbReference>
<comment type="subcellular location">
    <subcellularLocation>
        <location evidence="1">Cell membrane</location>
        <topology evidence="1">Multi-pass membrane protein</topology>
    </subcellularLocation>
</comment>
<dbReference type="InterPro" id="IPR038731">
    <property type="entry name" value="RgtA/B/C-like"/>
</dbReference>
<evidence type="ECO:0000313" key="12">
    <source>
        <dbReference type="EMBL" id="MBF8186960.1"/>
    </source>
</evidence>
<keyword evidence="6 9" id="KW-1133">Transmembrane helix</keyword>
<feature type="transmembrane region" description="Helical" evidence="9">
    <location>
        <begin position="37"/>
        <end position="59"/>
    </location>
</feature>
<dbReference type="PANTHER" id="PTHR33908:SF3">
    <property type="entry name" value="UNDECAPRENYL PHOSPHATE-ALPHA-4-AMINO-4-DEOXY-L-ARABINOSE ARABINOSYL TRANSFERASE"/>
    <property type="match status" value="1"/>
</dbReference>
<feature type="transmembrane region" description="Helical" evidence="9">
    <location>
        <begin position="376"/>
        <end position="394"/>
    </location>
</feature>
<dbReference type="GO" id="GO:0016763">
    <property type="term" value="F:pentosyltransferase activity"/>
    <property type="evidence" value="ECO:0007669"/>
    <property type="project" value="TreeGrafter"/>
</dbReference>
<feature type="transmembrane region" description="Helical" evidence="9">
    <location>
        <begin position="106"/>
        <end position="130"/>
    </location>
</feature>
<sequence length="682" mass="69966">MSSTLPATPVDRPPPDPARGGRRRRPQTGHAPWERPALSALLLATAVLYLWGLGASGWANSFYAAAAQAGSQDWTAFFFGSSDAANSITVDKTPASLWVMALSARLFGVSAWSILVPQALMGVATVGLLFATVRRWYGPAAGLIAGAAMALTPVAVLMFRFNNPDALLVLLMVAGAYAVVRAVESGSTKWLVWAGVFVGFGFLAKMLQALLVVPVFALVYLIAGPPKLGRRVLQLVLAGVAMVVSGGWYIAVVELVPASMRPYIGGSQENSLLELTLGYNGLGRLNGDETGSVGGRPGGGWGEIGWARMFDAAQGGQVAWLLPAALILVAVGLAVTARAARTDRTRAGFVLWGGWLLITAGVFSFMAGIFHAYYTVALAPALGALAGMGAVTLWRRWSGAWAAPITAATVLVTAWWSFELLGRSGDFLPWLRWVVLIGGLLAALGLLASVWLPMRLPVRVAWVSATLALAVVLAGPGAYAMDTAATPHGGSIPSAGPSVTVGSGGRGGRGPGGMPPNAAQDAPGVQGGTARNGGRDSLPRGGGPRAGMPAGGMARGGGMGGLLNGSTPSADMVELLRRDAGSCTWVAAAIGSQNASGYQLATGDPVMPIGGFNGSDPSPTLAQFQQYVTDRKIHYFIGGDHGPMGGNGAASEISAWVAATFRAGTVGGVTVYDLTSSDGSAS</sequence>
<feature type="transmembrane region" description="Helical" evidence="9">
    <location>
        <begin position="318"/>
        <end position="337"/>
    </location>
</feature>
<feature type="transmembrane region" description="Helical" evidence="9">
    <location>
        <begin position="430"/>
        <end position="453"/>
    </location>
</feature>
<keyword evidence="4" id="KW-0808">Transferase</keyword>
<comment type="caution">
    <text evidence="12">The sequence shown here is derived from an EMBL/GenBank/DDBJ whole genome shotgun (WGS) entry which is preliminary data.</text>
</comment>
<evidence type="ECO:0000256" key="5">
    <source>
        <dbReference type="ARBA" id="ARBA00022692"/>
    </source>
</evidence>
<keyword evidence="13" id="KW-1185">Reference proteome</keyword>
<feature type="transmembrane region" description="Helical" evidence="9">
    <location>
        <begin position="349"/>
        <end position="370"/>
    </location>
</feature>
<feature type="transmembrane region" description="Helical" evidence="9">
    <location>
        <begin position="166"/>
        <end position="184"/>
    </location>
</feature>
<keyword evidence="3" id="KW-0328">Glycosyltransferase</keyword>
<evidence type="ECO:0000256" key="7">
    <source>
        <dbReference type="ARBA" id="ARBA00023136"/>
    </source>
</evidence>
<evidence type="ECO:0000313" key="13">
    <source>
        <dbReference type="Proteomes" id="UP000605361"/>
    </source>
</evidence>
<feature type="transmembrane region" description="Helical" evidence="9">
    <location>
        <begin position="190"/>
        <end position="223"/>
    </location>
</feature>
<feature type="compositionally biased region" description="Gly residues" evidence="8">
    <location>
        <begin position="540"/>
        <end position="563"/>
    </location>
</feature>
<feature type="domain" description="Putative mannosyltransferase YkcA/B-like C-terminal" evidence="11">
    <location>
        <begin position="572"/>
        <end position="659"/>
    </location>
</feature>
<dbReference type="GO" id="GO:0005886">
    <property type="term" value="C:plasma membrane"/>
    <property type="evidence" value="ECO:0007669"/>
    <property type="project" value="UniProtKB-SubCell"/>
</dbReference>
<protein>
    <submittedName>
        <fullName evidence="12">Glycosyltransferase family 39 protein</fullName>
    </submittedName>
</protein>
<keyword evidence="2" id="KW-1003">Cell membrane</keyword>
<feature type="transmembrane region" description="Helical" evidence="9">
    <location>
        <begin position="235"/>
        <end position="253"/>
    </location>
</feature>
<evidence type="ECO:0000256" key="4">
    <source>
        <dbReference type="ARBA" id="ARBA00022679"/>
    </source>
</evidence>
<keyword evidence="7 9" id="KW-0472">Membrane</keyword>
<evidence type="ECO:0000256" key="3">
    <source>
        <dbReference type="ARBA" id="ARBA00022676"/>
    </source>
</evidence>
<keyword evidence="5 9" id="KW-0812">Transmembrane</keyword>
<evidence type="ECO:0000256" key="6">
    <source>
        <dbReference type="ARBA" id="ARBA00022989"/>
    </source>
</evidence>
<feature type="transmembrane region" description="Helical" evidence="9">
    <location>
        <begin position="401"/>
        <end position="418"/>
    </location>
</feature>
<feature type="region of interest" description="Disordered" evidence="8">
    <location>
        <begin position="1"/>
        <end position="32"/>
    </location>
</feature>
<dbReference type="GO" id="GO:0010041">
    <property type="term" value="P:response to iron(III) ion"/>
    <property type="evidence" value="ECO:0007669"/>
    <property type="project" value="TreeGrafter"/>
</dbReference>
<dbReference type="PANTHER" id="PTHR33908">
    <property type="entry name" value="MANNOSYLTRANSFERASE YKCB-RELATED"/>
    <property type="match status" value="1"/>
</dbReference>
<dbReference type="EMBL" id="JADOGI010000036">
    <property type="protein sequence ID" value="MBF8186960.1"/>
    <property type="molecule type" value="Genomic_DNA"/>
</dbReference>
<proteinExistence type="predicted"/>
<evidence type="ECO:0000259" key="10">
    <source>
        <dbReference type="Pfam" id="PF13231"/>
    </source>
</evidence>
<evidence type="ECO:0000256" key="9">
    <source>
        <dbReference type="SAM" id="Phobius"/>
    </source>
</evidence>
<feature type="transmembrane region" description="Helical" evidence="9">
    <location>
        <begin position="460"/>
        <end position="481"/>
    </location>
</feature>
<dbReference type="RefSeq" id="WP_195895926.1">
    <property type="nucleotide sequence ID" value="NZ_JADOGI010000036.1"/>
</dbReference>
<accession>A0A931A8I2</accession>
<dbReference type="Pfam" id="PF13231">
    <property type="entry name" value="PMT_2"/>
    <property type="match status" value="1"/>
</dbReference>
<evidence type="ECO:0000256" key="8">
    <source>
        <dbReference type="SAM" id="MobiDB-lite"/>
    </source>
</evidence>
<dbReference type="InterPro" id="IPR050297">
    <property type="entry name" value="LipidA_mod_glycosyltrf_83"/>
</dbReference>
<evidence type="ECO:0000259" key="11">
    <source>
        <dbReference type="Pfam" id="PF24878"/>
    </source>
</evidence>
<dbReference type="AlphaFoldDB" id="A0A931A8I2"/>
<dbReference type="Pfam" id="PF24878">
    <property type="entry name" value="YkcB_C"/>
    <property type="match status" value="1"/>
</dbReference>
<gene>
    <name evidence="12" type="ORF">ITP53_14660</name>
</gene>
<dbReference type="InterPro" id="IPR056785">
    <property type="entry name" value="YkcA/B-like_C"/>
</dbReference>
<evidence type="ECO:0000256" key="2">
    <source>
        <dbReference type="ARBA" id="ARBA00022475"/>
    </source>
</evidence>
<feature type="compositionally biased region" description="Gly residues" evidence="8">
    <location>
        <begin position="502"/>
        <end position="512"/>
    </location>
</feature>
<feature type="domain" description="Glycosyltransferase RgtA/B/C/D-like" evidence="10">
    <location>
        <begin position="91"/>
        <end position="245"/>
    </location>
</feature>
<feature type="compositionally biased region" description="Low complexity" evidence="8">
    <location>
        <begin position="1"/>
        <end position="10"/>
    </location>
</feature>
<feature type="transmembrane region" description="Helical" evidence="9">
    <location>
        <begin position="136"/>
        <end position="159"/>
    </location>
</feature>
<dbReference type="Proteomes" id="UP000605361">
    <property type="component" value="Unassembled WGS sequence"/>
</dbReference>
<organism evidence="12 13">
    <name type="scientific">Nonomuraea cypriaca</name>
    <dbReference type="NCBI Taxonomy" id="1187855"/>
    <lineage>
        <taxon>Bacteria</taxon>
        <taxon>Bacillati</taxon>
        <taxon>Actinomycetota</taxon>
        <taxon>Actinomycetes</taxon>
        <taxon>Streptosporangiales</taxon>
        <taxon>Streptosporangiaceae</taxon>
        <taxon>Nonomuraea</taxon>
    </lineage>
</organism>